<dbReference type="InterPro" id="IPR002941">
    <property type="entry name" value="DNA_methylase_N4/N6"/>
</dbReference>
<dbReference type="SUPFAM" id="SSF53335">
    <property type="entry name" value="S-adenosyl-L-methionine-dependent methyltransferases"/>
    <property type="match status" value="1"/>
</dbReference>
<sequence length="374" mass="40775">MNLLICDTADNALADTQLHNTVKMAFLDPPYNTGRKFTQYSDSSPLKDWLGMLERTLTAVRDTLTEDGSIFVHLDDQYIHRVRCIMDDVFGDRNYVGTIIWEKKNRGSFLHAHLADVTDHILIYAKDKSKMAPLVHSSTEVGKRIPVHNKGNKPSVLEFPAGCMTFNFPDQTIPAGPMNTPTITSDLLDDLVVENGTNKNAFRMTGPFRYGQDAVNKMAETPGAFICPRQMLRPSFVSQESKGKVLTNLQSFRINGSPTNEDARAESEAIFGTEMGAAFDTPKPEALLERLIAAATEPGDTVLDCFAGSGTTLAVAQKLGRNWIGVELSPETIENYIAPRIDGILAGTDPLPIAGYSPSQASYSVRASTAAAAA</sequence>
<keyword evidence="2 5" id="KW-0808">Transferase</keyword>
<reference evidence="5 6" key="1">
    <citation type="submission" date="2024-09" db="EMBL/GenBank/DDBJ databases">
        <authorList>
            <person name="Sun Q."/>
            <person name="Mori K."/>
        </authorList>
    </citation>
    <scope>NUCLEOTIDE SEQUENCE [LARGE SCALE GENOMIC DNA]</scope>
    <source>
        <strain evidence="5 6">JCM 13519</strain>
    </source>
</reference>
<comment type="caution">
    <text evidence="5">The sequence shown here is derived from an EMBL/GenBank/DDBJ whole genome shotgun (WGS) entry which is preliminary data.</text>
</comment>
<evidence type="ECO:0000313" key="6">
    <source>
        <dbReference type="Proteomes" id="UP001589536"/>
    </source>
</evidence>
<dbReference type="EMBL" id="JBHMBH010000019">
    <property type="protein sequence ID" value="MFB9714116.1"/>
    <property type="molecule type" value="Genomic_DNA"/>
</dbReference>
<dbReference type="RefSeq" id="WP_345043404.1">
    <property type="nucleotide sequence ID" value="NZ_BAABED010000001.1"/>
</dbReference>
<dbReference type="GO" id="GO:0008168">
    <property type="term" value="F:methyltransferase activity"/>
    <property type="evidence" value="ECO:0007669"/>
    <property type="project" value="UniProtKB-KW"/>
</dbReference>
<keyword evidence="3" id="KW-0949">S-adenosyl-L-methionine</keyword>
<protein>
    <submittedName>
        <fullName evidence="5">Site-specific DNA-methyltransferase</fullName>
        <ecNumber evidence="5">2.1.1.-</ecNumber>
    </submittedName>
</protein>
<organism evidence="5 6">
    <name type="scientific">Arthrobacter methylotrophus</name>
    <dbReference type="NCBI Taxonomy" id="121291"/>
    <lineage>
        <taxon>Bacteria</taxon>
        <taxon>Bacillati</taxon>
        <taxon>Actinomycetota</taxon>
        <taxon>Actinomycetes</taxon>
        <taxon>Micrococcales</taxon>
        <taxon>Micrococcaceae</taxon>
        <taxon>Arthrobacter</taxon>
    </lineage>
</organism>
<evidence type="ECO:0000259" key="4">
    <source>
        <dbReference type="Pfam" id="PF01555"/>
    </source>
</evidence>
<gene>
    <name evidence="5" type="ORF">ACFFPI_08085</name>
</gene>
<keyword evidence="1 5" id="KW-0489">Methyltransferase</keyword>
<evidence type="ECO:0000256" key="3">
    <source>
        <dbReference type="ARBA" id="ARBA00022691"/>
    </source>
</evidence>
<evidence type="ECO:0000313" key="5">
    <source>
        <dbReference type="EMBL" id="MFB9714116.1"/>
    </source>
</evidence>
<keyword evidence="6" id="KW-1185">Reference proteome</keyword>
<evidence type="ECO:0000256" key="2">
    <source>
        <dbReference type="ARBA" id="ARBA00022679"/>
    </source>
</evidence>
<dbReference type="Gene3D" id="3.40.50.150">
    <property type="entry name" value="Vaccinia Virus protein VP39"/>
    <property type="match status" value="1"/>
</dbReference>
<accession>A0ABV5UNY9</accession>
<name>A0ABV5UNY9_9MICC</name>
<dbReference type="GO" id="GO:0032259">
    <property type="term" value="P:methylation"/>
    <property type="evidence" value="ECO:0007669"/>
    <property type="project" value="UniProtKB-KW"/>
</dbReference>
<dbReference type="InterPro" id="IPR002295">
    <property type="entry name" value="N4/N6-MTase_EcoPI_Mod-like"/>
</dbReference>
<dbReference type="PRINTS" id="PR00506">
    <property type="entry name" value="D21N6MTFRASE"/>
</dbReference>
<feature type="domain" description="DNA methylase N-4/N-6" evidence="4">
    <location>
        <begin position="22"/>
        <end position="334"/>
    </location>
</feature>
<dbReference type="Pfam" id="PF01555">
    <property type="entry name" value="N6_N4_Mtase"/>
    <property type="match status" value="1"/>
</dbReference>
<proteinExistence type="predicted"/>
<dbReference type="Proteomes" id="UP001589536">
    <property type="component" value="Unassembled WGS sequence"/>
</dbReference>
<evidence type="ECO:0000256" key="1">
    <source>
        <dbReference type="ARBA" id="ARBA00022603"/>
    </source>
</evidence>
<dbReference type="InterPro" id="IPR029063">
    <property type="entry name" value="SAM-dependent_MTases_sf"/>
</dbReference>
<dbReference type="EC" id="2.1.1.-" evidence="5"/>